<reference evidence="1 2" key="1">
    <citation type="journal article" date="2020" name="ISME J.">
        <title>Comparative genomics reveals insights into cyanobacterial evolution and habitat adaptation.</title>
        <authorList>
            <person name="Chen M.Y."/>
            <person name="Teng W.K."/>
            <person name="Zhao L."/>
            <person name="Hu C.X."/>
            <person name="Zhou Y.K."/>
            <person name="Han B.P."/>
            <person name="Song L.R."/>
            <person name="Shu W.S."/>
        </authorList>
    </citation>
    <scope>NUCLEOTIDE SEQUENCE [LARGE SCALE GENOMIC DNA]</scope>
    <source>
        <strain evidence="1 2">FACHB-362</strain>
    </source>
</reference>
<organism evidence="1 2">
    <name type="scientific">Anabaena catenula FACHB-362</name>
    <dbReference type="NCBI Taxonomy" id="2692877"/>
    <lineage>
        <taxon>Bacteria</taxon>
        <taxon>Bacillati</taxon>
        <taxon>Cyanobacteriota</taxon>
        <taxon>Cyanophyceae</taxon>
        <taxon>Nostocales</taxon>
        <taxon>Nostocaceae</taxon>
        <taxon>Anabaena</taxon>
    </lineage>
</organism>
<name>A0ABR8J093_9NOST</name>
<proteinExistence type="predicted"/>
<keyword evidence="2" id="KW-1185">Reference proteome</keyword>
<sequence length="61" mass="7143">MRSPFRNKLGEQSLFGDVGERSRLWMWGSAIAQALTCQFAVWGCWECDRCLRMWVGMRSLK</sequence>
<dbReference type="EMBL" id="JACJTQ010000005">
    <property type="protein sequence ID" value="MBD2691275.1"/>
    <property type="molecule type" value="Genomic_DNA"/>
</dbReference>
<dbReference type="Proteomes" id="UP000660381">
    <property type="component" value="Unassembled WGS sequence"/>
</dbReference>
<evidence type="ECO:0000313" key="1">
    <source>
        <dbReference type="EMBL" id="MBD2691275.1"/>
    </source>
</evidence>
<comment type="caution">
    <text evidence="1">The sequence shown here is derived from an EMBL/GenBank/DDBJ whole genome shotgun (WGS) entry which is preliminary data.</text>
</comment>
<dbReference type="RefSeq" id="WP_190905783.1">
    <property type="nucleotide sequence ID" value="NZ_JACJTQ010000005.1"/>
</dbReference>
<protein>
    <submittedName>
        <fullName evidence="1">Uncharacterized protein</fullName>
    </submittedName>
</protein>
<gene>
    <name evidence="1" type="ORF">H6G68_05795</name>
</gene>
<accession>A0ABR8J093</accession>
<evidence type="ECO:0000313" key="2">
    <source>
        <dbReference type="Proteomes" id="UP000660381"/>
    </source>
</evidence>